<dbReference type="AlphaFoldDB" id="A0A0E0QMN1"/>
<sequence length="83" mass="8741">MAAGGDGQAAGVVAVRTAGDFVLSGGRSSTKLHLGQQQHYQGMQQQQANVGRNSSSRQLHLSILALGQQQQHLQAVFSWAVGQ</sequence>
<dbReference type="HOGENOM" id="CLU_2546604_0_0_1"/>
<reference evidence="1" key="2">
    <citation type="submission" date="2015-06" db="UniProtKB">
        <authorList>
            <consortium name="EnsemblPlants"/>
        </authorList>
    </citation>
    <scope>IDENTIFICATION</scope>
</reference>
<accession>A0A0E0QMN1</accession>
<dbReference type="EnsemblPlants" id="ORUFI09G00120.1">
    <property type="protein sequence ID" value="ORUFI09G00120.1"/>
    <property type="gene ID" value="ORUFI09G00120"/>
</dbReference>
<organism evidence="1 2">
    <name type="scientific">Oryza rufipogon</name>
    <name type="common">Brownbeard rice</name>
    <name type="synonym">Asian wild rice</name>
    <dbReference type="NCBI Taxonomy" id="4529"/>
    <lineage>
        <taxon>Eukaryota</taxon>
        <taxon>Viridiplantae</taxon>
        <taxon>Streptophyta</taxon>
        <taxon>Embryophyta</taxon>
        <taxon>Tracheophyta</taxon>
        <taxon>Spermatophyta</taxon>
        <taxon>Magnoliopsida</taxon>
        <taxon>Liliopsida</taxon>
        <taxon>Poales</taxon>
        <taxon>Poaceae</taxon>
        <taxon>BOP clade</taxon>
        <taxon>Oryzoideae</taxon>
        <taxon>Oryzeae</taxon>
        <taxon>Oryzinae</taxon>
        <taxon>Oryza</taxon>
    </lineage>
</organism>
<dbReference type="Gramene" id="ORUFI09G00120.1">
    <property type="protein sequence ID" value="ORUFI09G00120.1"/>
    <property type="gene ID" value="ORUFI09G00120"/>
</dbReference>
<protein>
    <submittedName>
        <fullName evidence="1">Uncharacterized protein</fullName>
    </submittedName>
</protein>
<evidence type="ECO:0000313" key="1">
    <source>
        <dbReference type="EnsemblPlants" id="ORUFI09G00120.1"/>
    </source>
</evidence>
<reference evidence="2" key="1">
    <citation type="submission" date="2013-06" db="EMBL/GenBank/DDBJ databases">
        <authorList>
            <person name="Zhao Q."/>
        </authorList>
    </citation>
    <scope>NUCLEOTIDE SEQUENCE</scope>
    <source>
        <strain evidence="2">cv. W1943</strain>
    </source>
</reference>
<dbReference type="Proteomes" id="UP000008022">
    <property type="component" value="Unassembled WGS sequence"/>
</dbReference>
<evidence type="ECO:0000313" key="2">
    <source>
        <dbReference type="Proteomes" id="UP000008022"/>
    </source>
</evidence>
<keyword evidence="2" id="KW-1185">Reference proteome</keyword>
<name>A0A0E0QMN1_ORYRU</name>
<proteinExistence type="predicted"/>